<keyword evidence="3" id="KW-1185">Reference proteome</keyword>
<dbReference type="GO" id="GO:0015074">
    <property type="term" value="P:DNA integration"/>
    <property type="evidence" value="ECO:0007669"/>
    <property type="project" value="InterPro"/>
</dbReference>
<dbReference type="Gene3D" id="1.10.443.10">
    <property type="entry name" value="Intergrase catalytic core"/>
    <property type="match status" value="1"/>
</dbReference>
<comment type="caution">
    <text evidence="2">The sequence shown here is derived from an EMBL/GenBank/DDBJ whole genome shotgun (WGS) entry which is preliminary data.</text>
</comment>
<accession>A0A9X6RLS3</accession>
<dbReference type="AlphaFoldDB" id="A0A9X6RLS3"/>
<dbReference type="EMBL" id="MTYJ01000276">
    <property type="protein sequence ID" value="OWA52609.1"/>
    <property type="molecule type" value="Genomic_DNA"/>
</dbReference>
<protein>
    <recommendedName>
        <fullName evidence="4">Tyr recombinase domain-containing protein</fullName>
    </recommendedName>
</protein>
<dbReference type="GO" id="GO:0006310">
    <property type="term" value="P:DNA recombination"/>
    <property type="evidence" value="ECO:0007669"/>
    <property type="project" value="UniProtKB-KW"/>
</dbReference>
<organism evidence="2 3">
    <name type="scientific">Hypsibius exemplaris</name>
    <name type="common">Freshwater tardigrade</name>
    <dbReference type="NCBI Taxonomy" id="2072580"/>
    <lineage>
        <taxon>Eukaryota</taxon>
        <taxon>Metazoa</taxon>
        <taxon>Ecdysozoa</taxon>
        <taxon>Tardigrada</taxon>
        <taxon>Eutardigrada</taxon>
        <taxon>Parachela</taxon>
        <taxon>Hypsibioidea</taxon>
        <taxon>Hypsibiidae</taxon>
        <taxon>Hypsibius</taxon>
    </lineage>
</organism>
<evidence type="ECO:0000313" key="3">
    <source>
        <dbReference type="Proteomes" id="UP000192578"/>
    </source>
</evidence>
<dbReference type="SUPFAM" id="SSF56349">
    <property type="entry name" value="DNA breaking-rejoining enzymes"/>
    <property type="match status" value="1"/>
</dbReference>
<gene>
    <name evidence="2" type="ORF">BV898_17057</name>
</gene>
<dbReference type="OrthoDB" id="415455at2759"/>
<evidence type="ECO:0008006" key="4">
    <source>
        <dbReference type="Google" id="ProtNLM"/>
    </source>
</evidence>
<proteinExistence type="predicted"/>
<evidence type="ECO:0000256" key="1">
    <source>
        <dbReference type="ARBA" id="ARBA00023172"/>
    </source>
</evidence>
<dbReference type="GO" id="GO:0003677">
    <property type="term" value="F:DNA binding"/>
    <property type="evidence" value="ECO:0007669"/>
    <property type="project" value="InterPro"/>
</dbReference>
<reference evidence="3" key="1">
    <citation type="submission" date="2017-01" db="EMBL/GenBank/DDBJ databases">
        <title>Comparative genomics of anhydrobiosis in the tardigrade Hypsibius dujardini.</title>
        <authorList>
            <person name="Yoshida Y."/>
            <person name="Koutsovoulos G."/>
            <person name="Laetsch D."/>
            <person name="Stevens L."/>
            <person name="Kumar S."/>
            <person name="Horikawa D."/>
            <person name="Ishino K."/>
            <person name="Komine S."/>
            <person name="Tomita M."/>
            <person name="Blaxter M."/>
            <person name="Arakawa K."/>
        </authorList>
    </citation>
    <scope>NUCLEOTIDE SEQUENCE [LARGE SCALE GENOMIC DNA]</scope>
    <source>
        <strain evidence="3">Z151</strain>
    </source>
</reference>
<dbReference type="Proteomes" id="UP000192578">
    <property type="component" value="Unassembled WGS sequence"/>
</dbReference>
<evidence type="ECO:0000313" key="2">
    <source>
        <dbReference type="EMBL" id="OWA52609.1"/>
    </source>
</evidence>
<sequence>METGQRVINPLSKNPCPEYPSTIDWVVPVISPASQQPFRGRAADGSEICNNGYCRFAICRNKHVCLDCDSPAHGRFNHPKPRPSVTITDGRNTNESKTPLNANMFESLLLPHPDCKFAAQVVDIIRNGANIGYCGPRRSLSTPNSATARKHLAHISTSPDHPFTFSDGSLLSSHSFLKAFHKHIPELQRYSTHSFRIGAATTAAKNHTAEHIIQKAGPWKSDTYRRFIREPDISKHLTFY</sequence>
<dbReference type="InterPro" id="IPR011010">
    <property type="entry name" value="DNA_brk_join_enz"/>
</dbReference>
<keyword evidence="1" id="KW-0233">DNA recombination</keyword>
<dbReference type="InterPro" id="IPR013762">
    <property type="entry name" value="Integrase-like_cat_sf"/>
</dbReference>
<name>A0A9X6RLS3_HYPEX</name>